<dbReference type="InterPro" id="IPR001482">
    <property type="entry name" value="T2SS/T4SS_dom"/>
</dbReference>
<comment type="caution">
    <text evidence="5">The sequence shown here is derived from an EMBL/GenBank/DDBJ whole genome shotgun (WGS) entry which is preliminary data.</text>
</comment>
<dbReference type="PANTHER" id="PTHR30258:SF1">
    <property type="entry name" value="PROTEIN TRANSPORT PROTEIN HOFB HOMOLOG"/>
    <property type="match status" value="1"/>
</dbReference>
<organism evidence="5 6">
    <name type="scientific">Thalassotalea profundi</name>
    <dbReference type="NCBI Taxonomy" id="2036687"/>
    <lineage>
        <taxon>Bacteria</taxon>
        <taxon>Pseudomonadati</taxon>
        <taxon>Pseudomonadota</taxon>
        <taxon>Gammaproteobacteria</taxon>
        <taxon>Alteromonadales</taxon>
        <taxon>Colwelliaceae</taxon>
        <taxon>Thalassotalea</taxon>
    </lineage>
</organism>
<dbReference type="CDD" id="cd01129">
    <property type="entry name" value="PulE-GspE-like"/>
    <property type="match status" value="1"/>
</dbReference>
<dbReference type="SUPFAM" id="SSF160246">
    <property type="entry name" value="EspE N-terminal domain-like"/>
    <property type="match status" value="1"/>
</dbReference>
<dbReference type="InterPro" id="IPR037257">
    <property type="entry name" value="T2SS_E_N_sf"/>
</dbReference>
<evidence type="ECO:0000256" key="3">
    <source>
        <dbReference type="ARBA" id="ARBA00022840"/>
    </source>
</evidence>
<dbReference type="InterPro" id="IPR003593">
    <property type="entry name" value="AAA+_ATPase"/>
</dbReference>
<protein>
    <submittedName>
        <fullName evidence="5">Type IV-A pilus assembly ATPase PilB</fullName>
    </submittedName>
</protein>
<sequence>MSTKIQDYLQGILQIPEADINEALKLKETFKAPIEKVLLSMGKLDELQLVALYSDVYGAAEISSDTVALSSEKINQYLSDIDHDYLLRCDAIPIEANENILVLAIDQAEHWELYDYFRFINQKVTYQFTQSKNLALLKEEFELNWQSAKLMQNGQQFVADGEVERLKELAQGAPTVSFVNQLIQQGVKLGASDLHIEPVANKYRARYRVDGILHETDPIPQNLQLAVISRIKILSGMDIAEKRRPQDGKIETKANNVELDIRCSSLPLGQGESMVMRFLIKKAVQFNLADLGYEQDLADRIQADLKKTAGVILMTGPTGSGKTTSLYSYLNQLNGPEVKIITLEDPIEYQLDGINQVQVNSDIGFDFAKGLRSIVRQDPDVIMVGEIRDNETAKVALQSALTGHLVFSTVHTNDAATAYTRLLDLGVQEYLLNAALISILAQRLVRRLCSCALVKTESEIENLVNQYGLSPLVEKFIDDKVMIKSAVGCTKCNFTGFNGRVAILEYLPCNDEIMQLPKGEKFLLEAAKYMQSNDLRTLKQDGFLKAMKGQTTIEEVLRVAG</sequence>
<accession>A0ABQ3IIT0</accession>
<proteinExistence type="inferred from homology"/>
<keyword evidence="2" id="KW-0547">Nucleotide-binding</keyword>
<name>A0ABQ3IIT0_9GAMM</name>
<evidence type="ECO:0000256" key="2">
    <source>
        <dbReference type="ARBA" id="ARBA00022741"/>
    </source>
</evidence>
<dbReference type="Gene3D" id="3.30.450.90">
    <property type="match status" value="1"/>
</dbReference>
<evidence type="ECO:0000259" key="4">
    <source>
        <dbReference type="PROSITE" id="PS00662"/>
    </source>
</evidence>
<dbReference type="PROSITE" id="PS00662">
    <property type="entry name" value="T2SP_E"/>
    <property type="match status" value="1"/>
</dbReference>
<feature type="domain" description="Bacterial type II secretion system protein E" evidence="4">
    <location>
        <begin position="375"/>
        <end position="389"/>
    </location>
</feature>
<evidence type="ECO:0000256" key="1">
    <source>
        <dbReference type="ARBA" id="ARBA00006611"/>
    </source>
</evidence>
<dbReference type="SMART" id="SM00382">
    <property type="entry name" value="AAA"/>
    <property type="match status" value="1"/>
</dbReference>
<comment type="similarity">
    <text evidence="1">Belongs to the GSP E family.</text>
</comment>
<dbReference type="InterPro" id="IPR027417">
    <property type="entry name" value="P-loop_NTPase"/>
</dbReference>
<gene>
    <name evidence="5" type="primary">pilB1</name>
    <name evidence="5" type="ORF">GCM10011501_05760</name>
</gene>
<keyword evidence="3" id="KW-0067">ATP-binding</keyword>
<dbReference type="PANTHER" id="PTHR30258">
    <property type="entry name" value="TYPE II SECRETION SYSTEM PROTEIN GSPE-RELATED"/>
    <property type="match status" value="1"/>
</dbReference>
<reference evidence="6" key="1">
    <citation type="journal article" date="2019" name="Int. J. Syst. Evol. Microbiol.">
        <title>The Global Catalogue of Microorganisms (GCM) 10K type strain sequencing project: providing services to taxonomists for standard genome sequencing and annotation.</title>
        <authorList>
            <consortium name="The Broad Institute Genomics Platform"/>
            <consortium name="The Broad Institute Genome Sequencing Center for Infectious Disease"/>
            <person name="Wu L."/>
            <person name="Ma J."/>
        </authorList>
    </citation>
    <scope>NUCLEOTIDE SEQUENCE [LARGE SCALE GENOMIC DNA]</scope>
    <source>
        <strain evidence="6">CGMCC 1.15922</strain>
    </source>
</reference>
<keyword evidence="6" id="KW-1185">Reference proteome</keyword>
<evidence type="ECO:0000313" key="6">
    <source>
        <dbReference type="Proteomes" id="UP000626370"/>
    </source>
</evidence>
<dbReference type="EMBL" id="BNAH01000002">
    <property type="protein sequence ID" value="GHE80648.1"/>
    <property type="molecule type" value="Genomic_DNA"/>
</dbReference>
<dbReference type="RefSeq" id="WP_229816989.1">
    <property type="nucleotide sequence ID" value="NZ_BNAH01000002.1"/>
</dbReference>
<dbReference type="SUPFAM" id="SSF52540">
    <property type="entry name" value="P-loop containing nucleoside triphosphate hydrolases"/>
    <property type="match status" value="1"/>
</dbReference>
<dbReference type="Pfam" id="PF00437">
    <property type="entry name" value="T2SSE"/>
    <property type="match status" value="1"/>
</dbReference>
<dbReference type="Gene3D" id="3.40.50.300">
    <property type="entry name" value="P-loop containing nucleotide triphosphate hydrolases"/>
    <property type="match status" value="1"/>
</dbReference>
<evidence type="ECO:0000313" key="5">
    <source>
        <dbReference type="EMBL" id="GHE80648.1"/>
    </source>
</evidence>
<dbReference type="Proteomes" id="UP000626370">
    <property type="component" value="Unassembled WGS sequence"/>
</dbReference>